<dbReference type="EMBL" id="JABXIY010000024">
    <property type="protein sequence ID" value="NVK97172.1"/>
    <property type="molecule type" value="Genomic_DNA"/>
</dbReference>
<accession>A0A850LHY4</accession>
<proteinExistence type="predicted"/>
<dbReference type="Pfam" id="PF19834">
    <property type="entry name" value="DUF6314"/>
    <property type="match status" value="1"/>
</dbReference>
<dbReference type="InterPro" id="IPR045632">
    <property type="entry name" value="DUF6314"/>
</dbReference>
<evidence type="ECO:0000313" key="2">
    <source>
        <dbReference type="EMBL" id="NVK97172.1"/>
    </source>
</evidence>
<dbReference type="AlphaFoldDB" id="A0A850LHY4"/>
<gene>
    <name evidence="2" type="ORF">HW564_09615</name>
</gene>
<protein>
    <recommendedName>
        <fullName evidence="1">DUF6314 domain-containing protein</fullName>
    </recommendedName>
</protein>
<organism evidence="2 3">
    <name type="scientific">Ruegeria pomeroyi</name>
    <dbReference type="NCBI Taxonomy" id="89184"/>
    <lineage>
        <taxon>Bacteria</taxon>
        <taxon>Pseudomonadati</taxon>
        <taxon>Pseudomonadota</taxon>
        <taxon>Alphaproteobacteria</taxon>
        <taxon>Rhodobacterales</taxon>
        <taxon>Roseobacteraceae</taxon>
        <taxon>Ruegeria</taxon>
    </lineage>
</organism>
<feature type="domain" description="DUF6314" evidence="1">
    <location>
        <begin position="10"/>
        <end position="139"/>
    </location>
</feature>
<sequence>MTLPQDIAEFVGDWLLDRVIDDRLAGQKLRAEGGATLRRSESGLTYDEQVTLFMPGQPPFHGTRRYLWRPGPGGIAIHFEDGRFFHHLTLGQAEPGDHHDCPPDSYDARYDFGRWPLWRVRWSVNGPRKDYEMVTDFRRR</sequence>
<evidence type="ECO:0000313" key="3">
    <source>
        <dbReference type="Proteomes" id="UP000565723"/>
    </source>
</evidence>
<name>A0A850LHY4_9RHOB</name>
<dbReference type="Proteomes" id="UP000565723">
    <property type="component" value="Unassembled WGS sequence"/>
</dbReference>
<reference evidence="2 3" key="1">
    <citation type="journal article" date="2020" name="Proc. Natl. Acad. Sci. U.S.A.">
        <title>Ecological drivers of bacterial community assembly in synthetic phycospheres.</title>
        <authorList>
            <person name="Fu H."/>
            <person name="Uchimiya M."/>
            <person name="Gore J."/>
            <person name="Moran M.A."/>
        </authorList>
    </citation>
    <scope>NUCLEOTIDE SEQUENCE [LARGE SCALE GENOMIC DNA]</scope>
    <source>
        <strain evidence="2">HF-Din03</strain>
    </source>
</reference>
<comment type="caution">
    <text evidence="2">The sequence shown here is derived from an EMBL/GenBank/DDBJ whole genome shotgun (WGS) entry which is preliminary data.</text>
</comment>
<dbReference type="OMA" id="AERRYFW"/>
<dbReference type="RefSeq" id="WP_011048020.1">
    <property type="nucleotide sequence ID" value="NZ_CP076685.1"/>
</dbReference>
<evidence type="ECO:0000259" key="1">
    <source>
        <dbReference type="Pfam" id="PF19834"/>
    </source>
</evidence>